<gene>
    <name evidence="5" type="ORF">ACFPN9_05050</name>
</gene>
<name>A0ABW0NZU9_9HYPH</name>
<dbReference type="InterPro" id="IPR002942">
    <property type="entry name" value="S4_RNA-bd"/>
</dbReference>
<comment type="caution">
    <text evidence="5">The sequence shown here is derived from an EMBL/GenBank/DDBJ whole genome shotgun (WGS) entry which is preliminary data.</text>
</comment>
<dbReference type="InterPro" id="IPR047048">
    <property type="entry name" value="TlyA"/>
</dbReference>
<dbReference type="GO" id="GO:0008168">
    <property type="term" value="F:methyltransferase activity"/>
    <property type="evidence" value="ECO:0007669"/>
    <property type="project" value="UniProtKB-KW"/>
</dbReference>
<dbReference type="Gene3D" id="3.40.50.150">
    <property type="entry name" value="Vaccinia Virus protein VP39"/>
    <property type="match status" value="1"/>
</dbReference>
<keyword evidence="5" id="KW-0808">Transferase</keyword>
<dbReference type="NCBIfam" id="TIGR00478">
    <property type="entry name" value="tly"/>
    <property type="match status" value="1"/>
</dbReference>
<evidence type="ECO:0000313" key="5">
    <source>
        <dbReference type="EMBL" id="MFC5504622.1"/>
    </source>
</evidence>
<dbReference type="CDD" id="cd02440">
    <property type="entry name" value="AdoMet_MTases"/>
    <property type="match status" value="1"/>
</dbReference>
<dbReference type="PANTHER" id="PTHR32319:SF0">
    <property type="entry name" value="BACTERIAL HEMOLYSIN-LIKE PROTEIN"/>
    <property type="match status" value="1"/>
</dbReference>
<keyword evidence="1 3" id="KW-0694">RNA-binding</keyword>
<organism evidence="5 6">
    <name type="scientific">Bosea massiliensis</name>
    <dbReference type="NCBI Taxonomy" id="151419"/>
    <lineage>
        <taxon>Bacteria</taxon>
        <taxon>Pseudomonadati</taxon>
        <taxon>Pseudomonadota</taxon>
        <taxon>Alphaproteobacteria</taxon>
        <taxon>Hyphomicrobiales</taxon>
        <taxon>Boseaceae</taxon>
        <taxon>Bosea</taxon>
    </lineage>
</organism>
<evidence type="ECO:0000256" key="1">
    <source>
        <dbReference type="ARBA" id="ARBA00022884"/>
    </source>
</evidence>
<dbReference type="Pfam" id="PF01479">
    <property type="entry name" value="S4"/>
    <property type="match status" value="1"/>
</dbReference>
<sequence>MSAAAKTRADQLLVERGLCESRARAQAAITAGLVTVDGRPVRKASEMIAADAVLTAQAPHPYVSRGGLKLASALDLFGFDPAGRVCLDVGASTGGFTDLLLKRGARRVIAVDVGREQLHASLRGDPRVTSREGCDIRSLTPVDLGEPPTLAAIDVSFISLRLVLPTVAALLAPACEIAALIKPQFEAGRAALKKGIVRDEAVHQRVCNEIATVLAELGFAVEALVPSPIEGGDGNREFLIGGRRAG</sequence>
<protein>
    <submittedName>
        <fullName evidence="5">TlyA family RNA methyltransferase</fullName>
    </submittedName>
</protein>
<dbReference type="InterPro" id="IPR002877">
    <property type="entry name" value="RNA_MeTrfase_FtsJ_dom"/>
</dbReference>
<dbReference type="RefSeq" id="WP_377815700.1">
    <property type="nucleotide sequence ID" value="NZ_JBHSLU010000007.1"/>
</dbReference>
<accession>A0ABW0NZU9</accession>
<dbReference type="SUPFAM" id="SSF53335">
    <property type="entry name" value="S-adenosyl-L-methionine-dependent methyltransferases"/>
    <property type="match status" value="1"/>
</dbReference>
<evidence type="ECO:0000313" key="6">
    <source>
        <dbReference type="Proteomes" id="UP001596060"/>
    </source>
</evidence>
<evidence type="ECO:0000256" key="3">
    <source>
        <dbReference type="PROSITE-ProRule" id="PRU00182"/>
    </source>
</evidence>
<dbReference type="InterPro" id="IPR029063">
    <property type="entry name" value="SAM-dependent_MTases_sf"/>
</dbReference>
<dbReference type="GO" id="GO:0032259">
    <property type="term" value="P:methylation"/>
    <property type="evidence" value="ECO:0007669"/>
    <property type="project" value="UniProtKB-KW"/>
</dbReference>
<dbReference type="Pfam" id="PF01728">
    <property type="entry name" value="FtsJ"/>
    <property type="match status" value="1"/>
</dbReference>
<dbReference type="SMART" id="SM00363">
    <property type="entry name" value="S4"/>
    <property type="match status" value="1"/>
</dbReference>
<dbReference type="SUPFAM" id="SSF55174">
    <property type="entry name" value="Alpha-L RNA-binding motif"/>
    <property type="match status" value="1"/>
</dbReference>
<dbReference type="PIRSF" id="PIRSF005578">
    <property type="entry name" value="TlyA"/>
    <property type="match status" value="1"/>
</dbReference>
<reference evidence="6" key="1">
    <citation type="journal article" date="2019" name="Int. J. Syst. Evol. Microbiol.">
        <title>The Global Catalogue of Microorganisms (GCM) 10K type strain sequencing project: providing services to taxonomists for standard genome sequencing and annotation.</title>
        <authorList>
            <consortium name="The Broad Institute Genomics Platform"/>
            <consortium name="The Broad Institute Genome Sequencing Center for Infectious Disease"/>
            <person name="Wu L."/>
            <person name="Ma J."/>
        </authorList>
    </citation>
    <scope>NUCLEOTIDE SEQUENCE [LARGE SCALE GENOMIC DNA]</scope>
    <source>
        <strain evidence="6">CCUG 43117</strain>
    </source>
</reference>
<dbReference type="PANTHER" id="PTHR32319">
    <property type="entry name" value="BACTERIAL HEMOLYSIN-LIKE PROTEIN"/>
    <property type="match status" value="1"/>
</dbReference>
<comment type="similarity">
    <text evidence="2">Belongs to the TlyA family.</text>
</comment>
<feature type="domain" description="RNA-binding S4" evidence="4">
    <location>
        <begin position="7"/>
        <end position="71"/>
    </location>
</feature>
<dbReference type="EMBL" id="JBHSLU010000007">
    <property type="protein sequence ID" value="MFC5504622.1"/>
    <property type="molecule type" value="Genomic_DNA"/>
</dbReference>
<dbReference type="Gene3D" id="3.10.290.10">
    <property type="entry name" value="RNA-binding S4 domain"/>
    <property type="match status" value="1"/>
</dbReference>
<keyword evidence="5" id="KW-0489">Methyltransferase</keyword>
<evidence type="ECO:0000256" key="2">
    <source>
        <dbReference type="ARBA" id="ARBA00029460"/>
    </source>
</evidence>
<dbReference type="Proteomes" id="UP001596060">
    <property type="component" value="Unassembled WGS sequence"/>
</dbReference>
<dbReference type="InterPro" id="IPR036986">
    <property type="entry name" value="S4_RNA-bd_sf"/>
</dbReference>
<dbReference type="InterPro" id="IPR004538">
    <property type="entry name" value="Hemolysin_A/TlyA"/>
</dbReference>
<dbReference type="PROSITE" id="PS50889">
    <property type="entry name" value="S4"/>
    <property type="match status" value="1"/>
</dbReference>
<keyword evidence="6" id="KW-1185">Reference proteome</keyword>
<dbReference type="CDD" id="cd00165">
    <property type="entry name" value="S4"/>
    <property type="match status" value="1"/>
</dbReference>
<proteinExistence type="inferred from homology"/>
<evidence type="ECO:0000259" key="4">
    <source>
        <dbReference type="SMART" id="SM00363"/>
    </source>
</evidence>